<sequence>MSNLSFQHLFSTLIIFFLQGRNKMRNFQIIKRFIRCIKSNYKRKKLVQYKKDRNHRENIN</sequence>
<dbReference type="EMBL" id="JAGYWB010000011">
    <property type="protein sequence ID" value="KAI0503901.1"/>
    <property type="molecule type" value="Genomic_DNA"/>
</dbReference>
<name>A0A8T3B4A0_DENNO</name>
<organism evidence="1 2">
    <name type="scientific">Dendrobium nobile</name>
    <name type="common">Orchid</name>
    <dbReference type="NCBI Taxonomy" id="94219"/>
    <lineage>
        <taxon>Eukaryota</taxon>
        <taxon>Viridiplantae</taxon>
        <taxon>Streptophyta</taxon>
        <taxon>Embryophyta</taxon>
        <taxon>Tracheophyta</taxon>
        <taxon>Spermatophyta</taxon>
        <taxon>Magnoliopsida</taxon>
        <taxon>Liliopsida</taxon>
        <taxon>Asparagales</taxon>
        <taxon>Orchidaceae</taxon>
        <taxon>Epidendroideae</taxon>
        <taxon>Malaxideae</taxon>
        <taxon>Dendrobiinae</taxon>
        <taxon>Dendrobium</taxon>
    </lineage>
</organism>
<dbReference type="SMR" id="A0A8T3B4A0"/>
<accession>A0A8T3B4A0</accession>
<keyword evidence="2" id="KW-1185">Reference proteome</keyword>
<proteinExistence type="predicted"/>
<gene>
    <name evidence="1" type="ORF">KFK09_014845</name>
</gene>
<comment type="caution">
    <text evidence="1">The sequence shown here is derived from an EMBL/GenBank/DDBJ whole genome shotgun (WGS) entry which is preliminary data.</text>
</comment>
<evidence type="ECO:0000313" key="1">
    <source>
        <dbReference type="EMBL" id="KAI0503901.1"/>
    </source>
</evidence>
<dbReference type="AlphaFoldDB" id="A0A8T3B4A0"/>
<dbReference type="Proteomes" id="UP000829196">
    <property type="component" value="Unassembled WGS sequence"/>
</dbReference>
<protein>
    <submittedName>
        <fullName evidence="1">Uncharacterized protein</fullName>
    </submittedName>
</protein>
<reference evidence="1" key="1">
    <citation type="journal article" date="2022" name="Front. Genet.">
        <title>Chromosome-Scale Assembly of the Dendrobium nobile Genome Provides Insights Into the Molecular Mechanism of the Biosynthesis of the Medicinal Active Ingredient of Dendrobium.</title>
        <authorList>
            <person name="Xu Q."/>
            <person name="Niu S.-C."/>
            <person name="Li K.-L."/>
            <person name="Zheng P.-J."/>
            <person name="Zhang X.-J."/>
            <person name="Jia Y."/>
            <person name="Liu Y."/>
            <person name="Niu Y.-X."/>
            <person name="Yu L.-H."/>
            <person name="Chen D.-F."/>
            <person name="Zhang G.-Q."/>
        </authorList>
    </citation>
    <scope>NUCLEOTIDE SEQUENCE</scope>
    <source>
        <tissue evidence="1">Leaf</tissue>
    </source>
</reference>
<evidence type="ECO:0000313" key="2">
    <source>
        <dbReference type="Proteomes" id="UP000829196"/>
    </source>
</evidence>